<reference evidence="2 3" key="1">
    <citation type="submission" date="2024-03" db="EMBL/GenBank/DDBJ databases">
        <title>Human intestinal bacterial collection.</title>
        <authorList>
            <person name="Pauvert C."/>
            <person name="Hitch T.C.A."/>
            <person name="Clavel T."/>
        </authorList>
    </citation>
    <scope>NUCLEOTIDE SEQUENCE [LARGE SCALE GENOMIC DNA]</scope>
    <source>
        <strain evidence="2 3">CLA-SR-H021</strain>
    </source>
</reference>
<comment type="caution">
    <text evidence="2">The sequence shown here is derived from an EMBL/GenBank/DDBJ whole genome shotgun (WGS) entry which is preliminary data.</text>
</comment>
<gene>
    <name evidence="2" type="ORF">WMQ36_29375</name>
</gene>
<accession>A0ABV1DFB2</accession>
<feature type="compositionally biased region" description="Polar residues" evidence="1">
    <location>
        <begin position="349"/>
        <end position="358"/>
    </location>
</feature>
<dbReference type="RefSeq" id="WP_349119416.1">
    <property type="nucleotide sequence ID" value="NZ_JBBMFM010000266.1"/>
</dbReference>
<evidence type="ECO:0000256" key="1">
    <source>
        <dbReference type="SAM" id="MobiDB-lite"/>
    </source>
</evidence>
<keyword evidence="3" id="KW-1185">Reference proteome</keyword>
<dbReference type="EMBL" id="JBBMFM010000266">
    <property type="protein sequence ID" value="MEQ2429079.1"/>
    <property type="molecule type" value="Genomic_DNA"/>
</dbReference>
<organism evidence="2 3">
    <name type="scientific">Enterocloster hominis</name>
    <name type="common">ex Hitch et al. 2024</name>
    <dbReference type="NCBI Taxonomy" id="1917870"/>
    <lineage>
        <taxon>Bacteria</taxon>
        <taxon>Bacillati</taxon>
        <taxon>Bacillota</taxon>
        <taxon>Clostridia</taxon>
        <taxon>Lachnospirales</taxon>
        <taxon>Lachnospiraceae</taxon>
        <taxon>Enterocloster</taxon>
    </lineage>
</organism>
<sequence length="525" mass="59660">EKKLSTLGYLMDRLGLSTAGLARRLHVDASLVSKWRSGNRRLNVKSVYFEDICEMLLEQDRTALCDALRSLIPLEDEAAPMDEAVLLRRVLTDRHFTVPRAFTLRTEAVCTAEIAVYTSTEGRRQAISDLLDVAEAMEHPGEMLYVDSEQSRWLLEDMDYARTWVRRMLKLLDRGFTFRAALHFSVSVDGFVSFFQLCSPLMFHRNAHWYYHQYYDENIYWFSFFILEHAMSVTGMSMATDQTSTTVYTDAYSILQHRNVFHMVLASCRPMFTELTIDMEHESISGLDGLAREGEKLLSYLPAPAFMTVGEKLMDDILQENGVSGLAALRCRQVNRFLRRMTEGQLTGCQPTEGQLTGCQPAGGSLPGGQPPGGDPEENHLPGTGEEIIQILQLDEMKCRIRTRFVSTSLSLICGRQVVISPFHYARGLEELAGRMEQFPSYRLFLADRTDDICLPDINCWCHGTSWMVQMDAQGFRVCRESTLSGAAYITLEQAWRRVPPARKDRDAVLSVLRSLIAYIKDCIL</sequence>
<protein>
    <recommendedName>
        <fullName evidence="4">XRE family transcriptional regulator</fullName>
    </recommendedName>
</protein>
<feature type="region of interest" description="Disordered" evidence="1">
    <location>
        <begin position="349"/>
        <end position="382"/>
    </location>
</feature>
<feature type="non-terminal residue" evidence="2">
    <location>
        <position position="1"/>
    </location>
</feature>
<dbReference type="Proteomes" id="UP001454086">
    <property type="component" value="Unassembled WGS sequence"/>
</dbReference>
<dbReference type="InterPro" id="IPR001387">
    <property type="entry name" value="Cro/C1-type_HTH"/>
</dbReference>
<evidence type="ECO:0008006" key="4">
    <source>
        <dbReference type="Google" id="ProtNLM"/>
    </source>
</evidence>
<dbReference type="CDD" id="cd00093">
    <property type="entry name" value="HTH_XRE"/>
    <property type="match status" value="1"/>
</dbReference>
<evidence type="ECO:0000313" key="3">
    <source>
        <dbReference type="Proteomes" id="UP001454086"/>
    </source>
</evidence>
<name>A0ABV1DFB2_9FIRM</name>
<proteinExistence type="predicted"/>
<evidence type="ECO:0000313" key="2">
    <source>
        <dbReference type="EMBL" id="MEQ2429079.1"/>
    </source>
</evidence>